<dbReference type="Proteomes" id="UP001205566">
    <property type="component" value="Unassembled WGS sequence"/>
</dbReference>
<proteinExistence type="predicted"/>
<sequence>MSASKRLLCSAIGMVVASQGQAAAIKLGAFVDGEPAAVTEVLLDGKAIGNSAAGESFWYDNLPGGGHQLQLRIGERLIPYEFTIGADEAAVIIVNSDSASDRAIKSLQRLALSAFDSASADGEGLAGSGGESLLPGLIQGKVVSAGENTPLRNVTVKVAGTDQSTVTDRFGAFELELPQGVYQLELQHPEFQTSRLRDQRVLSKMNLAVDVQLAPKDAFADGDVPVVEEVQVLGRYLPGNPIEIERISSSVVDSIDFTQIARFDDSMVSSALKRVVGVSMEDDRFAIVRGMKGRYQSTDLNGATLPSTDPARRDLPFDIFPAGIMQGLSLQKSATADVPLGATAGHISMRTRDIPDEGFFKISSSVSHGDMHGDDLLMSSTQGNRDWLGMDDGNRDLPDILKPSVDQYVNIKNGVDAGFDAAFFKAMGESIPHNAIVYGEAQADTSVSFNGGDSWELGEQRLGVIGAVRYANKWSSNTKENTRFRGTQSDANKIFLDSEAETLDTNNVIDLSAMVNLQWDIADNHQLGLNNIALRHTTNSSELETKYEIYDGTGEITERLRNGEDSGLKSTPGVDIFWRQRVDWIEEQLLSHQLWGSHSLDISADSGWSLYLGDLGIKWQAMTANTDYDRPNATQYTYEGRLIQPFQLSDEPTAHYNLWETMREDNEGYRLDLELPIDEISGVSLLLKAGAESLQRDREGDVTNYNWRLQGSGYTVGDGGIPDPRKHFVSENILGTIGSSGTLLSIGIVSIPPENDVGWEGDDYLSELSTTAEYALVEANIREKLKVNLGARRETFTLEGEVYAYTPEPLRNVMDKERTNPSLSLTWMFNDAWQLRAAWSETVNWPEVFEIFPRKFNDIETLEVYTGNPDLKPADIENLDLRLEWYPSDTESITLALFQKDLTNAIENRFDKTGNVYDYYTFDNAEQAEVEGVELDLRKEFVLGPNRGHELFVQFNYTHIESSVDVTEGSGVGVREVTRPLQGQPDYIANLQLGYDHVDSGQEVTLVFNQTGEELAITNGATANAALLGDVYRQSYSDLRLIYKKNFMNGLSLAASADNLLDEERNLEYVKFNVPYLSYQSGRRFKLSASYEF</sequence>
<evidence type="ECO:0000313" key="7">
    <source>
        <dbReference type="Proteomes" id="UP001205566"/>
    </source>
</evidence>
<dbReference type="EMBL" id="JACASI010000024">
    <property type="protein sequence ID" value="MCQ3829280.1"/>
    <property type="molecule type" value="Genomic_DNA"/>
</dbReference>
<dbReference type="PANTHER" id="PTHR40980:SF4">
    <property type="entry name" value="TONB-DEPENDENT RECEPTOR-LIKE BETA-BARREL DOMAIN-CONTAINING PROTEIN"/>
    <property type="match status" value="1"/>
</dbReference>
<dbReference type="Pfam" id="PF13620">
    <property type="entry name" value="CarboxypepD_reg"/>
    <property type="match status" value="1"/>
</dbReference>
<dbReference type="Pfam" id="PF00593">
    <property type="entry name" value="TonB_dep_Rec_b-barrel"/>
    <property type="match status" value="1"/>
</dbReference>
<evidence type="ECO:0000256" key="3">
    <source>
        <dbReference type="ARBA" id="ARBA00023237"/>
    </source>
</evidence>
<accession>A0ABT1NZH3</accession>
<dbReference type="SUPFAM" id="SSF49464">
    <property type="entry name" value="Carboxypeptidase regulatory domain-like"/>
    <property type="match status" value="1"/>
</dbReference>
<evidence type="ECO:0000256" key="4">
    <source>
        <dbReference type="SAM" id="SignalP"/>
    </source>
</evidence>
<evidence type="ECO:0000256" key="1">
    <source>
        <dbReference type="ARBA" id="ARBA00004442"/>
    </source>
</evidence>
<dbReference type="PROSITE" id="PS01156">
    <property type="entry name" value="TONB_DEPENDENT_REC_2"/>
    <property type="match status" value="1"/>
</dbReference>
<dbReference type="InterPro" id="IPR010917">
    <property type="entry name" value="TonB_rcpt_CS"/>
</dbReference>
<dbReference type="InterPro" id="IPR036942">
    <property type="entry name" value="Beta-barrel_TonB_sf"/>
</dbReference>
<keyword evidence="6" id="KW-0675">Receptor</keyword>
<comment type="subcellular location">
    <subcellularLocation>
        <location evidence="1">Cell outer membrane</location>
    </subcellularLocation>
</comment>
<gene>
    <name evidence="6" type="ORF">HXX02_07465</name>
</gene>
<dbReference type="PANTHER" id="PTHR40980">
    <property type="entry name" value="PLUG DOMAIN-CONTAINING PROTEIN"/>
    <property type="match status" value="1"/>
</dbReference>
<organism evidence="6 7">
    <name type="scientific">Microbulbifer elongatus</name>
    <dbReference type="NCBI Taxonomy" id="86173"/>
    <lineage>
        <taxon>Bacteria</taxon>
        <taxon>Pseudomonadati</taxon>
        <taxon>Pseudomonadota</taxon>
        <taxon>Gammaproteobacteria</taxon>
        <taxon>Cellvibrionales</taxon>
        <taxon>Microbulbiferaceae</taxon>
        <taxon>Microbulbifer</taxon>
    </lineage>
</organism>
<name>A0ABT1NZH3_9GAMM</name>
<protein>
    <submittedName>
        <fullName evidence="6">TonB-dependent receptor</fullName>
    </submittedName>
</protein>
<reference evidence="6" key="1">
    <citation type="thesis" date="2020" institute="Technische Universitat Dresden" country="Dresden, Germany">
        <title>The Agarolytic System of Microbulbifer elongatus PORT2, Isolated from Batu Karas, Pangandaran West Java Indonesia.</title>
        <authorList>
            <person name="Anggraeni S.R."/>
        </authorList>
    </citation>
    <scope>NUCLEOTIDE SEQUENCE</scope>
    <source>
        <strain evidence="6">PORT2</strain>
    </source>
</reference>
<keyword evidence="4" id="KW-0732">Signal</keyword>
<feature type="chain" id="PRO_5047450640" evidence="4">
    <location>
        <begin position="23"/>
        <end position="1093"/>
    </location>
</feature>
<keyword evidence="7" id="KW-1185">Reference proteome</keyword>
<dbReference type="SUPFAM" id="SSF56935">
    <property type="entry name" value="Porins"/>
    <property type="match status" value="1"/>
</dbReference>
<dbReference type="InterPro" id="IPR008969">
    <property type="entry name" value="CarboxyPept-like_regulatory"/>
</dbReference>
<dbReference type="Gene3D" id="2.60.40.1120">
    <property type="entry name" value="Carboxypeptidase-like, regulatory domain"/>
    <property type="match status" value="1"/>
</dbReference>
<keyword evidence="3" id="KW-0998">Cell outer membrane</keyword>
<evidence type="ECO:0000259" key="5">
    <source>
        <dbReference type="Pfam" id="PF00593"/>
    </source>
</evidence>
<evidence type="ECO:0000313" key="6">
    <source>
        <dbReference type="EMBL" id="MCQ3829280.1"/>
    </source>
</evidence>
<dbReference type="RefSeq" id="WP_255874165.1">
    <property type="nucleotide sequence ID" value="NZ_JACASI010000024.1"/>
</dbReference>
<feature type="domain" description="TonB-dependent receptor-like beta-barrel" evidence="5">
    <location>
        <begin position="551"/>
        <end position="1060"/>
    </location>
</feature>
<feature type="signal peptide" evidence="4">
    <location>
        <begin position="1"/>
        <end position="22"/>
    </location>
</feature>
<evidence type="ECO:0000256" key="2">
    <source>
        <dbReference type="ARBA" id="ARBA00023136"/>
    </source>
</evidence>
<dbReference type="InterPro" id="IPR000531">
    <property type="entry name" value="Beta-barrel_TonB"/>
</dbReference>
<comment type="caution">
    <text evidence="6">The sequence shown here is derived from an EMBL/GenBank/DDBJ whole genome shotgun (WGS) entry which is preliminary data.</text>
</comment>
<keyword evidence="2" id="KW-0472">Membrane</keyword>
<dbReference type="Gene3D" id="2.40.170.20">
    <property type="entry name" value="TonB-dependent receptor, beta-barrel domain"/>
    <property type="match status" value="1"/>
</dbReference>